<proteinExistence type="predicted"/>
<keyword evidence="3" id="KW-0804">Transcription</keyword>
<dbReference type="InterPro" id="IPR009057">
    <property type="entry name" value="Homeodomain-like_sf"/>
</dbReference>
<reference evidence="6 7" key="1">
    <citation type="submission" date="2021-03" db="EMBL/GenBank/DDBJ databases">
        <title>Sequencing the genomes of 1000 actinobacteria strains.</title>
        <authorList>
            <person name="Klenk H.-P."/>
        </authorList>
    </citation>
    <scope>NUCLEOTIDE SEQUENCE [LARGE SCALE GENOMIC DNA]</scope>
    <source>
        <strain evidence="6 7">DSM 46670</strain>
    </source>
</reference>
<dbReference type="InterPro" id="IPR036271">
    <property type="entry name" value="Tet_transcr_reg_TetR-rel_C_sf"/>
</dbReference>
<dbReference type="InterPro" id="IPR001647">
    <property type="entry name" value="HTH_TetR"/>
</dbReference>
<dbReference type="PANTHER" id="PTHR30055:SF234">
    <property type="entry name" value="HTH-TYPE TRANSCRIPTIONAL REGULATOR BETI"/>
    <property type="match status" value="1"/>
</dbReference>
<evidence type="ECO:0000313" key="7">
    <source>
        <dbReference type="Proteomes" id="UP001519332"/>
    </source>
</evidence>
<dbReference type="PANTHER" id="PTHR30055">
    <property type="entry name" value="HTH-TYPE TRANSCRIPTIONAL REGULATOR RUTR"/>
    <property type="match status" value="1"/>
</dbReference>
<dbReference type="Pfam" id="PF00440">
    <property type="entry name" value="TetR_N"/>
    <property type="match status" value="1"/>
</dbReference>
<dbReference type="EMBL" id="JAGINW010000001">
    <property type="protein sequence ID" value="MBP2329368.1"/>
    <property type="molecule type" value="Genomic_DNA"/>
</dbReference>
<dbReference type="RefSeq" id="WP_209646174.1">
    <property type="nucleotide sequence ID" value="NZ_JAGINW010000001.1"/>
</dbReference>
<evidence type="ECO:0000256" key="3">
    <source>
        <dbReference type="ARBA" id="ARBA00023163"/>
    </source>
</evidence>
<name>A0ABS4TY98_9PSEU</name>
<evidence type="ECO:0000256" key="4">
    <source>
        <dbReference type="PROSITE-ProRule" id="PRU00335"/>
    </source>
</evidence>
<feature type="DNA-binding region" description="H-T-H motif" evidence="4">
    <location>
        <begin position="36"/>
        <end position="55"/>
    </location>
</feature>
<gene>
    <name evidence="6" type="ORF">JOF56_009753</name>
</gene>
<dbReference type="InterPro" id="IPR050109">
    <property type="entry name" value="HTH-type_TetR-like_transc_reg"/>
</dbReference>
<organism evidence="6 7">
    <name type="scientific">Kibdelosporangium banguiense</name>
    <dbReference type="NCBI Taxonomy" id="1365924"/>
    <lineage>
        <taxon>Bacteria</taxon>
        <taxon>Bacillati</taxon>
        <taxon>Actinomycetota</taxon>
        <taxon>Actinomycetes</taxon>
        <taxon>Pseudonocardiales</taxon>
        <taxon>Pseudonocardiaceae</taxon>
        <taxon>Kibdelosporangium</taxon>
    </lineage>
</organism>
<protein>
    <submittedName>
        <fullName evidence="6">AcrR family transcriptional regulator</fullName>
    </submittedName>
</protein>
<dbReference type="Gene3D" id="1.10.357.10">
    <property type="entry name" value="Tetracycline Repressor, domain 2"/>
    <property type="match status" value="1"/>
</dbReference>
<keyword evidence="2 4" id="KW-0238">DNA-binding</keyword>
<dbReference type="PRINTS" id="PR00455">
    <property type="entry name" value="HTHTETR"/>
</dbReference>
<keyword evidence="7" id="KW-1185">Reference proteome</keyword>
<dbReference type="Proteomes" id="UP001519332">
    <property type="component" value="Unassembled WGS sequence"/>
</dbReference>
<evidence type="ECO:0000259" key="5">
    <source>
        <dbReference type="PROSITE" id="PS50977"/>
    </source>
</evidence>
<dbReference type="InterPro" id="IPR049445">
    <property type="entry name" value="TetR_SbtR-like_C"/>
</dbReference>
<dbReference type="SUPFAM" id="SSF46689">
    <property type="entry name" value="Homeodomain-like"/>
    <property type="match status" value="1"/>
</dbReference>
<dbReference type="PROSITE" id="PS50977">
    <property type="entry name" value="HTH_TETR_2"/>
    <property type="match status" value="1"/>
</dbReference>
<keyword evidence="1" id="KW-0805">Transcription regulation</keyword>
<feature type="domain" description="HTH tetR-type" evidence="5">
    <location>
        <begin position="14"/>
        <end position="73"/>
    </location>
</feature>
<dbReference type="SUPFAM" id="SSF48498">
    <property type="entry name" value="Tetracyclin repressor-like, C-terminal domain"/>
    <property type="match status" value="1"/>
</dbReference>
<accession>A0ABS4TY98</accession>
<evidence type="ECO:0000256" key="1">
    <source>
        <dbReference type="ARBA" id="ARBA00023015"/>
    </source>
</evidence>
<sequence>MVSNVERHPRADAVRNAERILRTARAAFADDGPDVSLDEIARRAGVGLRTLHRHFPQKGDLVRAILDRSVAEDLAPAIERALAAEDPLRGLTALMETAVAMVAREQNTIAAARNAGSLTADLSTSYFEALTRLAQRAQQAGMLRADLVPGDLPRIMAMLVSVLWSMTPDSEGWRRYLGFVLDGLSPVGATTQPAAVPLLKSRRSGDGLL</sequence>
<comment type="caution">
    <text evidence="6">The sequence shown here is derived from an EMBL/GenBank/DDBJ whole genome shotgun (WGS) entry which is preliminary data.</text>
</comment>
<evidence type="ECO:0000256" key="2">
    <source>
        <dbReference type="ARBA" id="ARBA00023125"/>
    </source>
</evidence>
<evidence type="ECO:0000313" key="6">
    <source>
        <dbReference type="EMBL" id="MBP2329368.1"/>
    </source>
</evidence>
<dbReference type="Pfam" id="PF21597">
    <property type="entry name" value="TetR_C_43"/>
    <property type="match status" value="1"/>
</dbReference>